<dbReference type="OrthoDB" id="63309at2"/>
<name>A0A3G8YG41_9DEIO</name>
<keyword evidence="2" id="KW-1185">Reference proteome</keyword>
<protein>
    <submittedName>
        <fullName evidence="1">Uncharacterized protein</fullName>
    </submittedName>
</protein>
<proteinExistence type="predicted"/>
<dbReference type="AlphaFoldDB" id="A0A3G8YG41"/>
<organism evidence="1 2">
    <name type="scientific">Deinococcus psychrotolerans</name>
    <dbReference type="NCBI Taxonomy" id="2489213"/>
    <lineage>
        <taxon>Bacteria</taxon>
        <taxon>Thermotogati</taxon>
        <taxon>Deinococcota</taxon>
        <taxon>Deinococci</taxon>
        <taxon>Deinococcales</taxon>
        <taxon>Deinococcaceae</taxon>
        <taxon>Deinococcus</taxon>
    </lineage>
</organism>
<dbReference type="RefSeq" id="WP_124873822.1">
    <property type="nucleotide sequence ID" value="NZ_CP034184.1"/>
</dbReference>
<dbReference type="EMBL" id="CP034184">
    <property type="protein sequence ID" value="AZI44309.1"/>
    <property type="molecule type" value="Genomic_DNA"/>
</dbReference>
<accession>A0A3G8YG41</accession>
<sequence>MSTEVTPDIRFAQALEQVKFCANAYDIAQVTLGLFGIDRCGAYQALPAMNGRTLRRVISALPVVAVPDGVHMYLTVVKEPKKQRHADSNDLALPAVERIAAKTFLPEELHPVVAAAVAARVSPTTAIKAVVKYRNPIELVTQRLRDMKRLTQHTIISNPGGFFTHLIRQNEDVELAKEPVPRAPKEKKPVVLPLVVGDVVKLYNALCRVIRVGTARSDIEHPDGYEMGESNERLLVCRRLIISGR</sequence>
<evidence type="ECO:0000313" key="1">
    <source>
        <dbReference type="EMBL" id="AZI44309.1"/>
    </source>
</evidence>
<evidence type="ECO:0000313" key="2">
    <source>
        <dbReference type="Proteomes" id="UP000276417"/>
    </source>
</evidence>
<dbReference type="Proteomes" id="UP000276417">
    <property type="component" value="Chromosome 2"/>
</dbReference>
<gene>
    <name evidence="1" type="ORF">EHF33_15580</name>
</gene>
<dbReference type="KEGG" id="dph:EHF33_15580"/>
<reference evidence="1 2" key="1">
    <citation type="submission" date="2018-11" db="EMBL/GenBank/DDBJ databases">
        <title>Deinococcus shelandsis sp. nov., isolated from South Shetland Islands soil of Antarctica.</title>
        <authorList>
            <person name="Tian J."/>
        </authorList>
    </citation>
    <scope>NUCLEOTIDE SEQUENCE [LARGE SCALE GENOMIC DNA]</scope>
    <source>
        <strain evidence="1 2">S14-83T</strain>
    </source>
</reference>